<dbReference type="SMART" id="SM00955">
    <property type="entry name" value="RNB"/>
    <property type="match status" value="1"/>
</dbReference>
<reference evidence="3" key="1">
    <citation type="submission" date="2017-09" db="EMBL/GenBank/DDBJ databases">
        <authorList>
            <person name="Regsiter A."/>
            <person name="William W."/>
        </authorList>
    </citation>
    <scope>NUCLEOTIDE SEQUENCE [LARGE SCALE GENOMIC DNA]</scope>
    <source>
        <strain evidence="3">500-1</strain>
    </source>
</reference>
<dbReference type="InterPro" id="IPR050180">
    <property type="entry name" value="RNR_Ribonuclease"/>
</dbReference>
<dbReference type="PANTHER" id="PTHR23355">
    <property type="entry name" value="RIBONUCLEASE"/>
    <property type="match status" value="1"/>
</dbReference>
<sequence>MAKKTILGPTIRPGTVVEFMHGDQPQLAWVLEDISGKLRIITINKREMKLPAARLLPWHGPVLNAEANRQEIQDILNSHQERRGEIQASLDVMELWDLSQGELESAPLTWFADLLWEEPDADQLAALGRGMLNAKTHFKFRPPNFEIWSAEQVELKLQQKAEEKAREAITSAGQVLLQELWSAFNQGRKPNPPAIDDELSKSLAGILRRKVGDTLDENERKIWTAISKGLPDTPHIALLLSQTWGILPPHHNYLLDEAEYEWGNEWSESFSSEISELETRLSNHQHEIESEDFVSIDAITTKDIDDAFRIESTSNGYKVSIALARPNIHWEFGSPLDRAVFNRATSLYLPEGDTHMLPEQLGTGLYSLLAGEDRPALITDFELDSSGNLLSVSPRQAWIRVAANITYESAQQAILDKSDASLVLAHELAEKLMARRIEAGACVIRKPEPVVKVEGEGAQSSITIELKESSPYSELVVSEFMILANAGLALWAADNTIPLLHRTQDIALPQESAGIFTEPAEILRAVRLLLPPILETTPKRHAALAVPAYAPITSPLRRYTDFINMEQVCSYLTDGTPRLSLEELDKLATSLGLRIKTVSTVQRFRPRYWKLVYLAKRRKQLQSAVLVDDNGPMATLAMPHLQVNVRAPKKLLGDKLYPGQQFQINFSRIDPLTNEIRIAEALEE</sequence>
<dbReference type="GO" id="GO:0000932">
    <property type="term" value="C:P-body"/>
    <property type="evidence" value="ECO:0007669"/>
    <property type="project" value="TreeGrafter"/>
</dbReference>
<dbReference type="InterPro" id="IPR001900">
    <property type="entry name" value="RNase_II/R"/>
</dbReference>
<dbReference type="GO" id="GO:0006402">
    <property type="term" value="P:mRNA catabolic process"/>
    <property type="evidence" value="ECO:0007669"/>
    <property type="project" value="TreeGrafter"/>
</dbReference>
<dbReference type="PANTHER" id="PTHR23355:SF42">
    <property type="entry name" value="RIBONUCLEASE II, CHLOROPLASTIC_MITOCHONDRIAL"/>
    <property type="match status" value="1"/>
</dbReference>
<name>A0A2C8FE59_9BACT</name>
<feature type="domain" description="RNB" evidence="1">
    <location>
        <begin position="285"/>
        <end position="574"/>
    </location>
</feature>
<accession>A0A2C8FE59</accession>
<dbReference type="GO" id="GO:0000175">
    <property type="term" value="F:3'-5'-RNA exonuclease activity"/>
    <property type="evidence" value="ECO:0007669"/>
    <property type="project" value="TreeGrafter"/>
</dbReference>
<keyword evidence="3" id="KW-1185">Reference proteome</keyword>
<dbReference type="GO" id="GO:0003723">
    <property type="term" value="F:RNA binding"/>
    <property type="evidence" value="ECO:0007669"/>
    <property type="project" value="InterPro"/>
</dbReference>
<dbReference type="SUPFAM" id="SSF50249">
    <property type="entry name" value="Nucleic acid-binding proteins"/>
    <property type="match status" value="1"/>
</dbReference>
<gene>
    <name evidence="2" type="ORF">DPRO_3797</name>
</gene>
<dbReference type="EMBL" id="LT907975">
    <property type="protein sequence ID" value="SOB60714.1"/>
    <property type="molecule type" value="Genomic_DNA"/>
</dbReference>
<dbReference type="KEGG" id="pprf:DPRO_3797"/>
<organism evidence="2 3">
    <name type="scientific">Pseudodesulfovibrio profundus</name>
    <dbReference type="NCBI Taxonomy" id="57320"/>
    <lineage>
        <taxon>Bacteria</taxon>
        <taxon>Pseudomonadati</taxon>
        <taxon>Thermodesulfobacteriota</taxon>
        <taxon>Desulfovibrionia</taxon>
        <taxon>Desulfovibrionales</taxon>
        <taxon>Desulfovibrionaceae</taxon>
    </lineage>
</organism>
<evidence type="ECO:0000259" key="1">
    <source>
        <dbReference type="SMART" id="SM00955"/>
    </source>
</evidence>
<evidence type="ECO:0000313" key="3">
    <source>
        <dbReference type="Proteomes" id="UP000219215"/>
    </source>
</evidence>
<proteinExistence type="predicted"/>
<dbReference type="RefSeq" id="WP_097013399.1">
    <property type="nucleotide sequence ID" value="NZ_LT907975.1"/>
</dbReference>
<dbReference type="AlphaFoldDB" id="A0A2C8FE59"/>
<dbReference type="Proteomes" id="UP000219215">
    <property type="component" value="Chromosome DPRO"/>
</dbReference>
<evidence type="ECO:0000313" key="2">
    <source>
        <dbReference type="EMBL" id="SOB60714.1"/>
    </source>
</evidence>
<protein>
    <submittedName>
        <fullName evidence="2">Ribonuclease II</fullName>
    </submittedName>
</protein>
<dbReference type="OrthoDB" id="5288992at2"/>
<dbReference type="Pfam" id="PF00773">
    <property type="entry name" value="RNB"/>
    <property type="match status" value="2"/>
</dbReference>
<dbReference type="InterPro" id="IPR012340">
    <property type="entry name" value="NA-bd_OB-fold"/>
</dbReference>